<dbReference type="GO" id="GO:0035556">
    <property type="term" value="P:intracellular signal transduction"/>
    <property type="evidence" value="ECO:0007669"/>
    <property type="project" value="InterPro"/>
</dbReference>
<dbReference type="InterPro" id="IPR000157">
    <property type="entry name" value="TIR_dom"/>
</dbReference>
<dbReference type="InterPro" id="IPR035897">
    <property type="entry name" value="Toll_tir_struct_dom_sf"/>
</dbReference>
<dbReference type="Pfam" id="PF13676">
    <property type="entry name" value="TIR_2"/>
    <property type="match status" value="1"/>
</dbReference>
<evidence type="ECO:0000313" key="3">
    <source>
        <dbReference type="EMBL" id="CAF1134393.1"/>
    </source>
</evidence>
<dbReference type="SUPFAM" id="SSF52200">
    <property type="entry name" value="Toll/Interleukin receptor TIR domain"/>
    <property type="match status" value="2"/>
</dbReference>
<organism evidence="3 4">
    <name type="scientific">Rotaria sordida</name>
    <dbReference type="NCBI Taxonomy" id="392033"/>
    <lineage>
        <taxon>Eukaryota</taxon>
        <taxon>Metazoa</taxon>
        <taxon>Spiralia</taxon>
        <taxon>Gnathifera</taxon>
        <taxon>Rotifera</taxon>
        <taxon>Eurotatoria</taxon>
        <taxon>Bdelloidea</taxon>
        <taxon>Philodinida</taxon>
        <taxon>Philodinidae</taxon>
        <taxon>Rotaria</taxon>
    </lineage>
</organism>
<dbReference type="InterPro" id="IPR001562">
    <property type="entry name" value="Znf_Btk_motif"/>
</dbReference>
<dbReference type="Proteomes" id="UP000663864">
    <property type="component" value="Unassembled WGS sequence"/>
</dbReference>
<dbReference type="GO" id="GO:0008270">
    <property type="term" value="F:zinc ion binding"/>
    <property type="evidence" value="ECO:0007669"/>
    <property type="project" value="UniProtKB-KW"/>
</dbReference>
<dbReference type="PANTHER" id="PTHR46270:SF6">
    <property type="entry name" value="TIR DOMAIN-CONTAINING PROTEIN"/>
    <property type="match status" value="1"/>
</dbReference>
<comment type="caution">
    <text evidence="3">The sequence shown here is derived from an EMBL/GenBank/DDBJ whole genome shotgun (WGS) entry which is preliminary data.</text>
</comment>
<dbReference type="EMBL" id="CAJNOT010001044">
    <property type="protein sequence ID" value="CAF1134393.1"/>
    <property type="molecule type" value="Genomic_DNA"/>
</dbReference>
<evidence type="ECO:0000313" key="4">
    <source>
        <dbReference type="Proteomes" id="UP000663864"/>
    </source>
</evidence>
<proteinExistence type="predicted"/>
<feature type="domain" description="TIR" evidence="2">
    <location>
        <begin position="429"/>
        <end position="528"/>
    </location>
</feature>
<protein>
    <recommendedName>
        <fullName evidence="2">TIR domain-containing protein</fullName>
    </recommendedName>
</protein>
<dbReference type="PANTHER" id="PTHR46270">
    <property type="entry name" value="ARMADILLO-TYPE FOLD-RELATED"/>
    <property type="match status" value="1"/>
</dbReference>
<evidence type="ECO:0000256" key="1">
    <source>
        <dbReference type="PROSITE-ProRule" id="PRU00432"/>
    </source>
</evidence>
<gene>
    <name evidence="3" type="ORF">ZHD862_LOCUS19310</name>
</gene>
<dbReference type="Gene3D" id="3.40.50.10140">
    <property type="entry name" value="Toll/interleukin-1 receptor homology (TIR) domain"/>
    <property type="match status" value="1"/>
</dbReference>
<dbReference type="Pfam" id="PF00779">
    <property type="entry name" value="BTK"/>
    <property type="match status" value="1"/>
</dbReference>
<dbReference type="PROSITE" id="PS51113">
    <property type="entry name" value="ZF_BTK"/>
    <property type="match status" value="1"/>
</dbReference>
<name>A0A814RL75_9BILA</name>
<keyword evidence="1" id="KW-0863">Zinc-finger</keyword>
<sequence>MGCGPSNNGVVNAQVNSNAAFTPMLPSTQQQKRASNAPKTPSAVKNVLITCHTNQQNIAEQLQRGLVNHNFTCYILTETTPQSIVARANLIRWCDVFIVLISRSYQQTFFCMETINYAKDVRKSIIAILTESNFQPYGALGAISATAIRSMILTNNAISEDVITELSNVISTQTNKKNSKNVVDPEKIEYNNNNDDFIDGINQCTILICTVDDGSTVGKLVYDDFVTKNLNVGFENLSKADPKFSVRKCTVFVPILSPQFEQTSICRSTFEEVRRLRKPIVPVIAIKNWKSEDWLGLTIAGCTFFRISDKENAYKPFYDSNRMTDLRVEVEVACRPIPSQAEREQAEMKVLKAKIEECKSKLRTWPPPRKPRTMNSMADRQPVRVTLEEPSAKLRFAHIHHTITRMDMKAPPPMLDEYGLPKRRGIDCMISYQWDSQELVRKVYEDMSMREIDTWFDIWGSMQGNTNEAMATGVECAKVLLVFLSKAYIESSNCQMEFRYAVKRGKAFVIIRTEPNIQMEKWMLETIQGFPQYDIFSYSALETLINGVPTIDVIIQAVRKIAQAQPPDIVDDCSKELFELRCLLDDARDTISAETGQSRYKTCTRCNQQFDEYTKGGCKNHRAYYVGGNIIEGRWVCCRQQEKDSPGCDPCDHTDIVRVFTQDPSYGTWTWQPS</sequence>
<dbReference type="AlphaFoldDB" id="A0A814RL75"/>
<reference evidence="3" key="1">
    <citation type="submission" date="2021-02" db="EMBL/GenBank/DDBJ databases">
        <authorList>
            <person name="Nowell W R."/>
        </authorList>
    </citation>
    <scope>NUCLEOTIDE SEQUENCE</scope>
</reference>
<accession>A0A814RL75</accession>
<evidence type="ECO:0000259" key="2">
    <source>
        <dbReference type="Pfam" id="PF13676"/>
    </source>
</evidence>
<keyword evidence="1" id="KW-0862">Zinc</keyword>
<keyword evidence="1" id="KW-0479">Metal-binding</keyword>